<evidence type="ECO:0000313" key="1">
    <source>
        <dbReference type="EMBL" id="MBB5723197.1"/>
    </source>
</evidence>
<proteinExistence type="predicted"/>
<dbReference type="Proteomes" id="UP000535415">
    <property type="component" value="Unassembled WGS sequence"/>
</dbReference>
<evidence type="ECO:0000313" key="2">
    <source>
        <dbReference type="Proteomes" id="UP000535415"/>
    </source>
</evidence>
<sequence length="152" mass="16407">MPANLQLPTERLVQLRTIAQAFGGKNLAETFGQMIRELAHAGVIDSPSIPNIDIKAAPDGLAIRFDEGSYVAFTPPAAKCLIARLREYVSSKEKLPLMIDSTSNFMIARKVRSVKVTIPALSNDSITKVLSPDLASDLADLIEAALENVTTD</sequence>
<protein>
    <submittedName>
        <fullName evidence="1">Uncharacterized protein</fullName>
    </submittedName>
</protein>
<organism evidence="1 2">
    <name type="scientific">Yoonia ponticola</name>
    <dbReference type="NCBI Taxonomy" id="1524255"/>
    <lineage>
        <taxon>Bacteria</taxon>
        <taxon>Pseudomonadati</taxon>
        <taxon>Pseudomonadota</taxon>
        <taxon>Alphaproteobacteria</taxon>
        <taxon>Rhodobacterales</taxon>
        <taxon>Paracoccaceae</taxon>
        <taxon>Yoonia</taxon>
    </lineage>
</organism>
<comment type="caution">
    <text evidence="1">The sequence shown here is derived from an EMBL/GenBank/DDBJ whole genome shotgun (WGS) entry which is preliminary data.</text>
</comment>
<keyword evidence="2" id="KW-1185">Reference proteome</keyword>
<dbReference type="AlphaFoldDB" id="A0A7W9BMQ7"/>
<accession>A0A7W9BMQ7</accession>
<reference evidence="1 2" key="1">
    <citation type="submission" date="2020-08" db="EMBL/GenBank/DDBJ databases">
        <title>Genomic Encyclopedia of Type Strains, Phase IV (KMG-IV): sequencing the most valuable type-strain genomes for metagenomic binning, comparative biology and taxonomic classification.</title>
        <authorList>
            <person name="Goeker M."/>
        </authorList>
    </citation>
    <scope>NUCLEOTIDE SEQUENCE [LARGE SCALE GENOMIC DNA]</scope>
    <source>
        <strain evidence="1 2">DSM 101064</strain>
    </source>
</reference>
<dbReference type="EMBL" id="JACIJM010000008">
    <property type="protein sequence ID" value="MBB5723197.1"/>
    <property type="molecule type" value="Genomic_DNA"/>
</dbReference>
<name>A0A7W9BMQ7_9RHOB</name>
<gene>
    <name evidence="1" type="ORF">FHS72_002834</name>
</gene>